<proteinExistence type="predicted"/>
<evidence type="ECO:0000313" key="2">
    <source>
        <dbReference type="Proteomes" id="UP000198373"/>
    </source>
</evidence>
<dbReference type="Proteomes" id="UP000198373">
    <property type="component" value="Unassembled WGS sequence"/>
</dbReference>
<reference evidence="2" key="1">
    <citation type="submission" date="2017-06" db="EMBL/GenBank/DDBJ databases">
        <authorList>
            <person name="Varghese N."/>
            <person name="Submissions S."/>
        </authorList>
    </citation>
    <scope>NUCLEOTIDE SEQUENCE [LARGE SCALE GENOMIC DNA]</scope>
    <source>
        <strain evidence="2">DSM 46839</strain>
    </source>
</reference>
<gene>
    <name evidence="1" type="ORF">SAMN06893096_112130</name>
</gene>
<organism evidence="1 2">
    <name type="scientific">Geodermatophilus pulveris</name>
    <dbReference type="NCBI Taxonomy" id="1564159"/>
    <lineage>
        <taxon>Bacteria</taxon>
        <taxon>Bacillati</taxon>
        <taxon>Actinomycetota</taxon>
        <taxon>Actinomycetes</taxon>
        <taxon>Geodermatophilales</taxon>
        <taxon>Geodermatophilaceae</taxon>
        <taxon>Geodermatophilus</taxon>
    </lineage>
</organism>
<accession>A0A239J4T2</accession>
<dbReference type="EMBL" id="FZOO01000012">
    <property type="protein sequence ID" value="SNT00682.1"/>
    <property type="molecule type" value="Genomic_DNA"/>
</dbReference>
<dbReference type="AlphaFoldDB" id="A0A239J4T2"/>
<keyword evidence="2" id="KW-1185">Reference proteome</keyword>
<name>A0A239J4T2_9ACTN</name>
<protein>
    <submittedName>
        <fullName evidence="1">Uncharacterized protein</fullName>
    </submittedName>
</protein>
<feature type="non-terminal residue" evidence="1">
    <location>
        <position position="42"/>
    </location>
</feature>
<sequence length="42" mass="4644">MLRRLSRDLLYECVQGPHRVVRALHGNGRPAASYSPTPSPGQ</sequence>
<evidence type="ECO:0000313" key="1">
    <source>
        <dbReference type="EMBL" id="SNT00682.1"/>
    </source>
</evidence>